<keyword evidence="4 7" id="KW-0378">Hydrolase</keyword>
<evidence type="ECO:0000256" key="2">
    <source>
        <dbReference type="ARBA" id="ARBA00005336"/>
    </source>
</evidence>
<evidence type="ECO:0000256" key="4">
    <source>
        <dbReference type="ARBA" id="ARBA00022801"/>
    </source>
</evidence>
<accession>A0ABU7LT91</accession>
<dbReference type="Gene3D" id="3.20.20.300">
    <property type="entry name" value="Glycoside hydrolase, family 3, N-terminal domain"/>
    <property type="match status" value="1"/>
</dbReference>
<gene>
    <name evidence="7" type="primary">nagZ</name>
    <name evidence="7" type="ORF">V0U79_12225</name>
</gene>
<comment type="caution">
    <text evidence="7">The sequence shown here is derived from an EMBL/GenBank/DDBJ whole genome shotgun (WGS) entry which is preliminary data.</text>
</comment>
<keyword evidence="8" id="KW-1185">Reference proteome</keyword>
<dbReference type="InterPro" id="IPR036962">
    <property type="entry name" value="Glyco_hydro_3_N_sf"/>
</dbReference>
<dbReference type="EC" id="3.2.1.52" evidence="3"/>
<dbReference type="NCBIfam" id="NF003740">
    <property type="entry name" value="PRK05337.1"/>
    <property type="match status" value="1"/>
</dbReference>
<evidence type="ECO:0000313" key="7">
    <source>
        <dbReference type="EMBL" id="MEE2527135.1"/>
    </source>
</evidence>
<evidence type="ECO:0000313" key="8">
    <source>
        <dbReference type="Proteomes" id="UP001354971"/>
    </source>
</evidence>
<comment type="catalytic activity">
    <reaction evidence="1">
        <text>Hydrolysis of terminal non-reducing N-acetyl-D-hexosamine residues in N-acetyl-beta-D-hexosaminides.</text>
        <dbReference type="EC" id="3.2.1.52"/>
    </reaction>
</comment>
<dbReference type="Proteomes" id="UP001354971">
    <property type="component" value="Unassembled WGS sequence"/>
</dbReference>
<evidence type="ECO:0000256" key="3">
    <source>
        <dbReference type="ARBA" id="ARBA00012663"/>
    </source>
</evidence>
<dbReference type="InterPro" id="IPR017853">
    <property type="entry name" value="GH"/>
</dbReference>
<feature type="domain" description="Glycoside hydrolase family 3 N-terminal" evidence="6">
    <location>
        <begin position="30"/>
        <end position="296"/>
    </location>
</feature>
<dbReference type="PANTHER" id="PTHR30480:SF13">
    <property type="entry name" value="BETA-HEXOSAMINIDASE"/>
    <property type="match status" value="1"/>
</dbReference>
<evidence type="ECO:0000256" key="1">
    <source>
        <dbReference type="ARBA" id="ARBA00001231"/>
    </source>
</evidence>
<dbReference type="InterPro" id="IPR001764">
    <property type="entry name" value="Glyco_hydro_3_N"/>
</dbReference>
<dbReference type="RefSeq" id="WP_330199799.1">
    <property type="nucleotide sequence ID" value="NZ_JAZDRP010000009.1"/>
</dbReference>
<protein>
    <recommendedName>
        <fullName evidence="3">beta-N-acetylhexosaminidase</fullName>
        <ecNumber evidence="3">3.2.1.52</ecNumber>
    </recommendedName>
</protein>
<dbReference type="PANTHER" id="PTHR30480">
    <property type="entry name" value="BETA-HEXOSAMINIDASE-RELATED"/>
    <property type="match status" value="1"/>
</dbReference>
<reference evidence="7 8" key="1">
    <citation type="submission" date="2024-01" db="EMBL/GenBank/DDBJ databases">
        <title>Hyphobacterium bacterium isolated from marine sediment.</title>
        <authorList>
            <person name="Zhao S."/>
        </authorList>
    </citation>
    <scope>NUCLEOTIDE SEQUENCE [LARGE SCALE GENOMIC DNA]</scope>
    <source>
        <strain evidence="8">HN65</strain>
    </source>
</reference>
<dbReference type="InterPro" id="IPR050226">
    <property type="entry name" value="NagZ_Beta-hexosaminidase"/>
</dbReference>
<evidence type="ECO:0000259" key="6">
    <source>
        <dbReference type="Pfam" id="PF00933"/>
    </source>
</evidence>
<keyword evidence="5 7" id="KW-0326">Glycosidase</keyword>
<name>A0ABU7LT91_9PROT</name>
<organism evidence="7 8">
    <name type="scientific">Hyphobacterium lacteum</name>
    <dbReference type="NCBI Taxonomy" id="3116575"/>
    <lineage>
        <taxon>Bacteria</taxon>
        <taxon>Pseudomonadati</taxon>
        <taxon>Pseudomonadota</taxon>
        <taxon>Alphaproteobacteria</taxon>
        <taxon>Maricaulales</taxon>
        <taxon>Maricaulaceae</taxon>
        <taxon>Hyphobacterium</taxon>
    </lineage>
</organism>
<comment type="similarity">
    <text evidence="2">Belongs to the glycosyl hydrolase 3 family.</text>
</comment>
<dbReference type="EMBL" id="JAZDRP010000009">
    <property type="protein sequence ID" value="MEE2527135.1"/>
    <property type="molecule type" value="Genomic_DNA"/>
</dbReference>
<evidence type="ECO:0000256" key="5">
    <source>
        <dbReference type="ARBA" id="ARBA00023295"/>
    </source>
</evidence>
<dbReference type="GO" id="GO:0004563">
    <property type="term" value="F:beta-N-acetylhexosaminidase activity"/>
    <property type="evidence" value="ECO:0007669"/>
    <property type="project" value="UniProtKB-EC"/>
</dbReference>
<sequence>MSARAMIFGLKGPVLDEGERRFFHDADPWGFILFARNVESPKQLAKLCVSLRDSVGRNAPVFIDQEGGRVQRLRAPLWREAPPAAVFGKLYRQDREAGIEATWINHRLIAHELAASGIDADCAPCLDLAIKGADAVIGDRAYGDDVEMIAALGQAAMDGLMAGGVAPVVKHIPGHGRADADSHFHLPRVREPLELLEKTDFAPFAALKHAPMAMTAHIVYDALDRQTPATMSDKAVSYIRNETGFDGLLMTDDLSMKALSGSFQEKTQRSLEAGCDLVLHCNGDRTEMDAIADACPPLTGRAAERALAAEAARDRGEGYNFDKGVAALDDLLSGVAA</sequence>
<dbReference type="Pfam" id="PF00933">
    <property type="entry name" value="Glyco_hydro_3"/>
    <property type="match status" value="1"/>
</dbReference>
<dbReference type="SUPFAM" id="SSF51445">
    <property type="entry name" value="(Trans)glycosidases"/>
    <property type="match status" value="1"/>
</dbReference>
<proteinExistence type="inferred from homology"/>